<protein>
    <submittedName>
        <fullName evidence="2">Uncharacterized protein</fullName>
    </submittedName>
</protein>
<evidence type="ECO:0000313" key="3">
    <source>
        <dbReference type="Proteomes" id="UP001165082"/>
    </source>
</evidence>
<dbReference type="AlphaFoldDB" id="A0A9W7FW10"/>
<dbReference type="EMBL" id="BRXZ01006800">
    <property type="protein sequence ID" value="GMI20346.1"/>
    <property type="molecule type" value="Genomic_DNA"/>
</dbReference>
<gene>
    <name evidence="2" type="ORF">TrRE_jg13586</name>
</gene>
<dbReference type="InterPro" id="IPR027409">
    <property type="entry name" value="GroEL-like_apical_dom_sf"/>
</dbReference>
<evidence type="ECO:0000256" key="1">
    <source>
        <dbReference type="SAM" id="MobiDB-lite"/>
    </source>
</evidence>
<feature type="region of interest" description="Disordered" evidence="1">
    <location>
        <begin position="65"/>
        <end position="84"/>
    </location>
</feature>
<proteinExistence type="predicted"/>
<name>A0A9W7FW10_9STRA</name>
<comment type="caution">
    <text evidence="2">The sequence shown here is derived from an EMBL/GenBank/DDBJ whole genome shotgun (WGS) entry which is preliminary data.</text>
</comment>
<accession>A0A9W7FW10</accession>
<evidence type="ECO:0000313" key="2">
    <source>
        <dbReference type="EMBL" id="GMI20346.1"/>
    </source>
</evidence>
<dbReference type="Proteomes" id="UP001165082">
    <property type="component" value="Unassembled WGS sequence"/>
</dbReference>
<reference evidence="2" key="1">
    <citation type="submission" date="2022-07" db="EMBL/GenBank/DDBJ databases">
        <title>Genome analysis of Parmales, a sister group of diatoms, reveals the evolutionary specialization of diatoms from phago-mixotrophs to photoautotrophs.</title>
        <authorList>
            <person name="Ban H."/>
            <person name="Sato S."/>
            <person name="Yoshikawa S."/>
            <person name="Kazumasa Y."/>
            <person name="Nakamura Y."/>
            <person name="Ichinomiya M."/>
            <person name="Saitoh K."/>
            <person name="Sato N."/>
            <person name="Blanc-Mathieu R."/>
            <person name="Endo H."/>
            <person name="Kuwata A."/>
            <person name="Ogata H."/>
        </authorList>
    </citation>
    <scope>NUCLEOTIDE SEQUENCE</scope>
</reference>
<organism evidence="2 3">
    <name type="scientific">Triparma retinervis</name>
    <dbReference type="NCBI Taxonomy" id="2557542"/>
    <lineage>
        <taxon>Eukaryota</taxon>
        <taxon>Sar</taxon>
        <taxon>Stramenopiles</taxon>
        <taxon>Ochrophyta</taxon>
        <taxon>Bolidophyceae</taxon>
        <taxon>Parmales</taxon>
        <taxon>Triparmaceae</taxon>
        <taxon>Triparma</taxon>
    </lineage>
</organism>
<keyword evidence="3" id="KW-1185">Reference proteome</keyword>
<sequence length="84" mass="8897">MLPEEGGSDDLSSGLLGTACGRSQVNSLEDLTADMLGYPGKVSEITVGDDQFTFAMEVWSEHPKLRREGGRRGGGGILLENGNL</sequence>
<dbReference type="Gene3D" id="3.50.7.10">
    <property type="entry name" value="GroEL"/>
    <property type="match status" value="1"/>
</dbReference>
<dbReference type="OrthoDB" id="10052040at2759"/>